<reference evidence="13 14" key="1">
    <citation type="journal article" date="2018" name="Nat. Ecol. Evol.">
        <title>Genomic signatures of mitonuclear coevolution across populations of Tigriopus californicus.</title>
        <authorList>
            <person name="Barreto F.S."/>
            <person name="Watson E.T."/>
            <person name="Lima T.G."/>
            <person name="Willett C.S."/>
            <person name="Edmands S."/>
            <person name="Li W."/>
            <person name="Burton R.S."/>
        </authorList>
    </citation>
    <scope>NUCLEOTIDE SEQUENCE [LARGE SCALE GENOMIC DNA]</scope>
    <source>
        <strain evidence="13 14">San Diego</strain>
    </source>
</reference>
<dbReference type="EC" id="3.6.1.45" evidence="9"/>
<evidence type="ECO:0000256" key="3">
    <source>
        <dbReference type="ARBA" id="ARBA00011738"/>
    </source>
</evidence>
<comment type="subcellular location">
    <subcellularLocation>
        <location evidence="2">Cytoplasm</location>
    </subcellularLocation>
</comment>
<keyword evidence="5" id="KW-0378">Hydrolase</keyword>
<dbReference type="PROSITE" id="PS51462">
    <property type="entry name" value="NUDIX"/>
    <property type="match status" value="1"/>
</dbReference>
<evidence type="ECO:0000313" key="14">
    <source>
        <dbReference type="Proteomes" id="UP000318571"/>
    </source>
</evidence>
<keyword evidence="4" id="KW-0963">Cytoplasm</keyword>
<dbReference type="InterPro" id="IPR004385">
    <property type="entry name" value="NDP_pyrophosphatase"/>
</dbReference>
<dbReference type="InterPro" id="IPR000086">
    <property type="entry name" value="NUDIX_hydrolase_dom"/>
</dbReference>
<dbReference type="GO" id="GO:0008768">
    <property type="term" value="F:UDP-sugar diphosphatase activity"/>
    <property type="evidence" value="ECO:0007669"/>
    <property type="project" value="UniProtKB-EC"/>
</dbReference>
<organism evidence="13 14">
    <name type="scientific">Tigriopus californicus</name>
    <name type="common">Marine copepod</name>
    <dbReference type="NCBI Taxonomy" id="6832"/>
    <lineage>
        <taxon>Eukaryota</taxon>
        <taxon>Metazoa</taxon>
        <taxon>Ecdysozoa</taxon>
        <taxon>Arthropoda</taxon>
        <taxon>Crustacea</taxon>
        <taxon>Multicrustacea</taxon>
        <taxon>Hexanauplia</taxon>
        <taxon>Copepoda</taxon>
        <taxon>Harpacticoida</taxon>
        <taxon>Harpacticidae</taxon>
        <taxon>Tigriopus</taxon>
    </lineage>
</organism>
<dbReference type="NCBIfam" id="TIGR00052">
    <property type="entry name" value="nudix-type nucleoside diphosphatase, YffH/AdpP family"/>
    <property type="match status" value="1"/>
</dbReference>
<keyword evidence="6" id="KW-0460">Magnesium</keyword>
<evidence type="ECO:0000256" key="9">
    <source>
        <dbReference type="ARBA" id="ARBA00066480"/>
    </source>
</evidence>
<dbReference type="Gene3D" id="3.90.79.10">
    <property type="entry name" value="Nucleoside Triphosphate Pyrophosphohydrolase"/>
    <property type="match status" value="1"/>
</dbReference>
<evidence type="ECO:0000256" key="2">
    <source>
        <dbReference type="ARBA" id="ARBA00004496"/>
    </source>
</evidence>
<evidence type="ECO:0000259" key="12">
    <source>
        <dbReference type="PROSITE" id="PS51462"/>
    </source>
</evidence>
<dbReference type="PANTHER" id="PTHR11839">
    <property type="entry name" value="UDP/ADP-SUGAR PYROPHOSPHATASE"/>
    <property type="match status" value="1"/>
</dbReference>
<dbReference type="EMBL" id="VCGU01000458">
    <property type="protein sequence ID" value="TRY64219.1"/>
    <property type="molecule type" value="Genomic_DNA"/>
</dbReference>
<dbReference type="PANTHER" id="PTHR11839:SF15">
    <property type="entry name" value="URIDINE DIPHOSPHATE GLUCOSE PYROPHOSPHATASE NUDT14"/>
    <property type="match status" value="1"/>
</dbReference>
<dbReference type="OMA" id="CLLYHKQ"/>
<keyword evidence="14" id="KW-1185">Reference proteome</keyword>
<evidence type="ECO:0000256" key="7">
    <source>
        <dbReference type="ARBA" id="ARBA00051086"/>
    </source>
</evidence>
<dbReference type="GO" id="GO:0019693">
    <property type="term" value="P:ribose phosphate metabolic process"/>
    <property type="evidence" value="ECO:0007669"/>
    <property type="project" value="TreeGrafter"/>
</dbReference>
<gene>
    <name evidence="13" type="ORF">TCAL_04646</name>
</gene>
<dbReference type="GO" id="GO:0046872">
    <property type="term" value="F:metal ion binding"/>
    <property type="evidence" value="ECO:0007669"/>
    <property type="project" value="InterPro"/>
</dbReference>
<evidence type="ECO:0000313" key="13">
    <source>
        <dbReference type="EMBL" id="TRY64219.1"/>
    </source>
</evidence>
<dbReference type="Proteomes" id="UP000318571">
    <property type="component" value="Chromosome 10"/>
</dbReference>
<feature type="domain" description="Nudix hydrolase" evidence="12">
    <location>
        <begin position="38"/>
        <end position="200"/>
    </location>
</feature>
<comment type="catalytic activity">
    <reaction evidence="7">
        <text>UDP-sugar + H2O = UMP + alpha-D-aldose 1-phosphate.</text>
        <dbReference type="EC" id="3.6.1.45"/>
    </reaction>
</comment>
<dbReference type="SUPFAM" id="SSF55811">
    <property type="entry name" value="Nudix"/>
    <property type="match status" value="1"/>
</dbReference>
<dbReference type="STRING" id="6832.A0A553NFS4"/>
<accession>A0A553NFS4</accession>
<dbReference type="GO" id="GO:0005737">
    <property type="term" value="C:cytoplasm"/>
    <property type="evidence" value="ECO:0007669"/>
    <property type="project" value="UniProtKB-SubCell"/>
</dbReference>
<evidence type="ECO:0000256" key="10">
    <source>
        <dbReference type="ARBA" id="ARBA00071467"/>
    </source>
</evidence>
<name>A0A553NFS4_TIGCA</name>
<dbReference type="FunFam" id="3.90.79.10:FF:000035">
    <property type="entry name" value="Uridine diphosphate glucose pyrophosphatase"/>
    <property type="match status" value="1"/>
</dbReference>
<comment type="caution">
    <text evidence="13">The sequence shown here is derived from an EMBL/GenBank/DDBJ whole genome shotgun (WGS) entry which is preliminary data.</text>
</comment>
<dbReference type="AlphaFoldDB" id="A0A553NFS4"/>
<proteinExistence type="predicted"/>
<comment type="cofactor">
    <cofactor evidence="1">
        <name>Mg(2+)</name>
        <dbReference type="ChEBI" id="CHEBI:18420"/>
    </cofactor>
</comment>
<dbReference type="InterPro" id="IPR015797">
    <property type="entry name" value="NUDIX_hydrolase-like_dom_sf"/>
</dbReference>
<comment type="function">
    <text evidence="8">Hydrolyzes UDP-glucose to glucose 1-phosphate and UMP and ADP-ribose to ribose 5-phosphate and AMP. The physiological substrate is probably UDP-glucose. Poor activity on other substrates such as ADP-glucose, CDP-glucose, GDP-glucose and GDP-mannose.</text>
</comment>
<evidence type="ECO:0000256" key="1">
    <source>
        <dbReference type="ARBA" id="ARBA00001946"/>
    </source>
</evidence>
<evidence type="ECO:0000256" key="5">
    <source>
        <dbReference type="ARBA" id="ARBA00022801"/>
    </source>
</evidence>
<evidence type="ECO:0000256" key="4">
    <source>
        <dbReference type="ARBA" id="ARBA00022490"/>
    </source>
</evidence>
<evidence type="ECO:0000256" key="8">
    <source>
        <dbReference type="ARBA" id="ARBA00054674"/>
    </source>
</evidence>
<comment type="subunit">
    <text evidence="3">Homodimer.</text>
</comment>
<protein>
    <recommendedName>
        <fullName evidence="10">Uridine diphosphate glucose pyrophosphatase NUDT14</fullName>
        <ecNumber evidence="9">3.6.1.45</ecNumber>
    </recommendedName>
    <alternativeName>
        <fullName evidence="11">Nucleoside diphosphate-linked moiety X motif 14</fullName>
    </alternativeName>
</protein>
<evidence type="ECO:0000256" key="11">
    <source>
        <dbReference type="ARBA" id="ARBA00080475"/>
    </source>
</evidence>
<evidence type="ECO:0000256" key="6">
    <source>
        <dbReference type="ARBA" id="ARBA00022842"/>
    </source>
</evidence>
<dbReference type="GO" id="GO:0006753">
    <property type="term" value="P:nucleoside phosphate metabolic process"/>
    <property type="evidence" value="ECO:0007669"/>
    <property type="project" value="TreeGrafter"/>
</dbReference>
<sequence length="213" mass="23601">MENITELKVAPLTESRFVKPLRLHYKQDDIPKVWDIIQCHASVAVVLFNITNQTLVFVRQFRPPVYFSALRRAQGQIEPGSEINLCAANPKKGITLELCAGIVDKNKSLAEIAQGEILEECGYEVPIGNIRQIQTFPSSVGVGGESATLFYAEATSDMRKGKGGGVVEEGELIEVVEMSLTETRAMMNQPEVTMPPMALYGLSWFFMNKMSLT</sequence>
<dbReference type="CDD" id="cd18887">
    <property type="entry name" value="NUDIX_UGPPase_Nudt14"/>
    <property type="match status" value="1"/>
</dbReference>